<evidence type="ECO:0000259" key="16">
    <source>
        <dbReference type="PROSITE" id="PS51747"/>
    </source>
</evidence>
<dbReference type="GO" id="GO:0005829">
    <property type="term" value="C:cytosol"/>
    <property type="evidence" value="ECO:0007669"/>
    <property type="project" value="TreeGrafter"/>
</dbReference>
<keyword evidence="6 14" id="KW-0479">Metal-binding</keyword>
<evidence type="ECO:0000256" key="6">
    <source>
        <dbReference type="ARBA" id="ARBA00022723"/>
    </source>
</evidence>
<comment type="function">
    <text evidence="2 15">This enzyme scavenges exogenous and endogenous cytidine and 2'-deoxycytidine for UMP synthesis.</text>
</comment>
<evidence type="ECO:0000256" key="14">
    <source>
        <dbReference type="PIRSR" id="PIRSR606262-3"/>
    </source>
</evidence>
<dbReference type="InterPro" id="IPR006262">
    <property type="entry name" value="Cyt_deam_tetra"/>
</dbReference>
<evidence type="ECO:0000256" key="13">
    <source>
        <dbReference type="PIRSR" id="PIRSR606262-2"/>
    </source>
</evidence>
<dbReference type="InterPro" id="IPR050202">
    <property type="entry name" value="Cyt/Deoxycyt_deaminase"/>
</dbReference>
<feature type="domain" description="CMP/dCMP-type deaminase" evidence="16">
    <location>
        <begin position="3"/>
        <end position="127"/>
    </location>
</feature>
<dbReference type="InterPro" id="IPR002125">
    <property type="entry name" value="CMP_dCMP_dom"/>
</dbReference>
<evidence type="ECO:0000256" key="9">
    <source>
        <dbReference type="ARBA" id="ARBA00032005"/>
    </source>
</evidence>
<name>A0A1Q9JGE8_9FIRM</name>
<feature type="binding site" evidence="14">
    <location>
        <position position="87"/>
    </location>
    <ligand>
        <name>Zn(2+)</name>
        <dbReference type="ChEBI" id="CHEBI:29105"/>
        <note>catalytic</note>
    </ligand>
</feature>
<feature type="binding site" evidence="14">
    <location>
        <position position="90"/>
    </location>
    <ligand>
        <name>Zn(2+)</name>
        <dbReference type="ChEBI" id="CHEBI:29105"/>
        <note>catalytic</note>
    </ligand>
</feature>
<evidence type="ECO:0000256" key="10">
    <source>
        <dbReference type="ARBA" id="ARBA00049252"/>
    </source>
</evidence>
<dbReference type="GO" id="GO:0008270">
    <property type="term" value="F:zinc ion binding"/>
    <property type="evidence" value="ECO:0007669"/>
    <property type="project" value="UniProtKB-UniRule"/>
</dbReference>
<dbReference type="EMBL" id="MJIE01000001">
    <property type="protein sequence ID" value="OLR55312.1"/>
    <property type="molecule type" value="Genomic_DNA"/>
</dbReference>
<feature type="binding site" evidence="14">
    <location>
        <position position="55"/>
    </location>
    <ligand>
        <name>Zn(2+)</name>
        <dbReference type="ChEBI" id="CHEBI:29105"/>
        <note>catalytic</note>
    </ligand>
</feature>
<dbReference type="STRING" id="1261640.BHK98_04065"/>
<dbReference type="FunFam" id="3.40.140.10:FF:000008">
    <property type="entry name" value="Cytidine deaminase"/>
    <property type="match status" value="1"/>
</dbReference>
<dbReference type="CDD" id="cd01283">
    <property type="entry name" value="cytidine_deaminase"/>
    <property type="match status" value="1"/>
</dbReference>
<dbReference type="PANTHER" id="PTHR11644">
    <property type="entry name" value="CYTIDINE DEAMINASE"/>
    <property type="match status" value="1"/>
</dbReference>
<dbReference type="GO" id="GO:0055086">
    <property type="term" value="P:nucleobase-containing small molecule metabolic process"/>
    <property type="evidence" value="ECO:0007669"/>
    <property type="project" value="UniProtKB-ARBA"/>
</dbReference>
<dbReference type="NCBIfam" id="NF004064">
    <property type="entry name" value="PRK05578.1"/>
    <property type="match status" value="1"/>
</dbReference>
<evidence type="ECO:0000313" key="17">
    <source>
        <dbReference type="EMBL" id="OLR55312.1"/>
    </source>
</evidence>
<feature type="binding site" evidence="13">
    <location>
        <begin position="44"/>
        <end position="50"/>
    </location>
    <ligand>
        <name>substrate</name>
    </ligand>
</feature>
<organism evidence="17 18">
    <name type="scientific">Hornefia porci</name>
    <dbReference type="NCBI Taxonomy" id="2652292"/>
    <lineage>
        <taxon>Bacteria</taxon>
        <taxon>Bacillati</taxon>
        <taxon>Bacillota</taxon>
        <taxon>Clostridia</taxon>
        <taxon>Peptostreptococcales</taxon>
        <taxon>Anaerovoracaceae</taxon>
        <taxon>Hornefia</taxon>
    </lineage>
</organism>
<gene>
    <name evidence="17" type="ORF">BHK98_04065</name>
</gene>
<evidence type="ECO:0000256" key="2">
    <source>
        <dbReference type="ARBA" id="ARBA00003949"/>
    </source>
</evidence>
<comment type="catalytic activity">
    <reaction evidence="11 15">
        <text>cytidine + H2O + H(+) = uridine + NH4(+)</text>
        <dbReference type="Rhea" id="RHEA:16069"/>
        <dbReference type="ChEBI" id="CHEBI:15377"/>
        <dbReference type="ChEBI" id="CHEBI:15378"/>
        <dbReference type="ChEBI" id="CHEBI:16704"/>
        <dbReference type="ChEBI" id="CHEBI:17562"/>
        <dbReference type="ChEBI" id="CHEBI:28938"/>
        <dbReference type="EC" id="3.5.4.5"/>
    </reaction>
</comment>
<evidence type="ECO:0000313" key="18">
    <source>
        <dbReference type="Proteomes" id="UP000187404"/>
    </source>
</evidence>
<dbReference type="Proteomes" id="UP000187404">
    <property type="component" value="Unassembled WGS sequence"/>
</dbReference>
<dbReference type="InterPro" id="IPR016193">
    <property type="entry name" value="Cytidine_deaminase-like"/>
</dbReference>
<dbReference type="GO" id="GO:0004126">
    <property type="term" value="F:cytidine deaminase activity"/>
    <property type="evidence" value="ECO:0007669"/>
    <property type="project" value="UniProtKB-UniRule"/>
</dbReference>
<evidence type="ECO:0000256" key="1">
    <source>
        <dbReference type="ARBA" id="ARBA00001947"/>
    </source>
</evidence>
<feature type="active site" description="Proton donor" evidence="12">
    <location>
        <position position="57"/>
    </location>
</feature>
<comment type="similarity">
    <text evidence="3 15">Belongs to the cytidine and deoxycytidylate deaminase family.</text>
</comment>
<proteinExistence type="inferred from homology"/>
<evidence type="ECO:0000256" key="3">
    <source>
        <dbReference type="ARBA" id="ARBA00006576"/>
    </source>
</evidence>
<dbReference type="PROSITE" id="PS51747">
    <property type="entry name" value="CYT_DCMP_DEAMINASES_2"/>
    <property type="match status" value="1"/>
</dbReference>
<dbReference type="PANTHER" id="PTHR11644:SF2">
    <property type="entry name" value="CYTIDINE DEAMINASE"/>
    <property type="match status" value="1"/>
</dbReference>
<comment type="catalytic activity">
    <reaction evidence="10 15">
        <text>2'-deoxycytidine + H2O + H(+) = 2'-deoxyuridine + NH4(+)</text>
        <dbReference type="Rhea" id="RHEA:13433"/>
        <dbReference type="ChEBI" id="CHEBI:15377"/>
        <dbReference type="ChEBI" id="CHEBI:15378"/>
        <dbReference type="ChEBI" id="CHEBI:15698"/>
        <dbReference type="ChEBI" id="CHEBI:16450"/>
        <dbReference type="ChEBI" id="CHEBI:28938"/>
        <dbReference type="EC" id="3.5.4.5"/>
    </reaction>
</comment>
<evidence type="ECO:0000256" key="5">
    <source>
        <dbReference type="ARBA" id="ARBA00018266"/>
    </source>
</evidence>
<dbReference type="Gene3D" id="3.40.140.10">
    <property type="entry name" value="Cytidine Deaminase, domain 2"/>
    <property type="match status" value="1"/>
</dbReference>
<evidence type="ECO:0000256" key="12">
    <source>
        <dbReference type="PIRSR" id="PIRSR606262-1"/>
    </source>
</evidence>
<evidence type="ECO:0000256" key="15">
    <source>
        <dbReference type="RuleBase" id="RU364006"/>
    </source>
</evidence>
<dbReference type="AlphaFoldDB" id="A0A1Q9JGE8"/>
<dbReference type="SUPFAM" id="SSF53927">
    <property type="entry name" value="Cytidine deaminase-like"/>
    <property type="match status" value="1"/>
</dbReference>
<sequence length="127" mass="13856">MDLEYKELYRSAREARENAYAPYSGFRVGAALLTKTGRVFTGVNVENASYGAAICAERTACVKAVSEGERDFAAIATASDRGAAPMCGICRQFLSEFSTEMKVITGDDEEHLEVKTLAELLPENFTL</sequence>
<accession>A0A1Q9JGE8</accession>
<reference evidence="17 18" key="1">
    <citation type="journal article" date="2016" name="Appl. Environ. Microbiol.">
        <title>Function and Phylogeny of Bacterial Butyryl Coenzyme A:Acetate Transferases and Their Diversity in the Proximal Colon of Swine.</title>
        <authorList>
            <person name="Trachsel J."/>
            <person name="Bayles D.O."/>
            <person name="Looft T."/>
            <person name="Levine U.Y."/>
            <person name="Allen H.K."/>
        </authorList>
    </citation>
    <scope>NUCLEOTIDE SEQUENCE [LARGE SCALE GENOMIC DNA]</scope>
    <source>
        <strain evidence="17 18">68-3-10</strain>
    </source>
</reference>
<protein>
    <recommendedName>
        <fullName evidence="5 15">Cytidine deaminase</fullName>
        <ecNumber evidence="4 15">3.5.4.5</ecNumber>
    </recommendedName>
    <alternativeName>
        <fullName evidence="9 15">Cytidine aminohydrolase</fullName>
    </alternativeName>
</protein>
<evidence type="ECO:0000256" key="8">
    <source>
        <dbReference type="ARBA" id="ARBA00022833"/>
    </source>
</evidence>
<dbReference type="GO" id="GO:0072527">
    <property type="term" value="P:pyrimidine-containing compound metabolic process"/>
    <property type="evidence" value="ECO:0007669"/>
    <property type="project" value="UniProtKB-ARBA"/>
</dbReference>
<keyword evidence="7 15" id="KW-0378">Hydrolase</keyword>
<keyword evidence="8 14" id="KW-0862">Zinc</keyword>
<evidence type="ECO:0000256" key="7">
    <source>
        <dbReference type="ARBA" id="ARBA00022801"/>
    </source>
</evidence>
<comment type="cofactor">
    <cofactor evidence="1 14 15">
        <name>Zn(2+)</name>
        <dbReference type="ChEBI" id="CHEBI:29105"/>
    </cofactor>
</comment>
<dbReference type="NCBIfam" id="TIGR01354">
    <property type="entry name" value="cyt_deam_tetra"/>
    <property type="match status" value="1"/>
</dbReference>
<keyword evidence="18" id="KW-1185">Reference proteome</keyword>
<dbReference type="EC" id="3.5.4.5" evidence="4 15"/>
<dbReference type="Pfam" id="PF00383">
    <property type="entry name" value="dCMP_cyt_deam_1"/>
    <property type="match status" value="1"/>
</dbReference>
<evidence type="ECO:0000256" key="11">
    <source>
        <dbReference type="ARBA" id="ARBA00049558"/>
    </source>
</evidence>
<dbReference type="OrthoDB" id="9795347at2"/>
<comment type="caution">
    <text evidence="17">The sequence shown here is derived from an EMBL/GenBank/DDBJ whole genome shotgun (WGS) entry which is preliminary data.</text>
</comment>
<evidence type="ECO:0000256" key="4">
    <source>
        <dbReference type="ARBA" id="ARBA00012783"/>
    </source>
</evidence>